<organism evidence="1 2">
    <name type="scientific">Bartonella callosciuri</name>
    <dbReference type="NCBI Taxonomy" id="686223"/>
    <lineage>
        <taxon>Bacteria</taxon>
        <taxon>Pseudomonadati</taxon>
        <taxon>Pseudomonadota</taxon>
        <taxon>Alphaproteobacteria</taxon>
        <taxon>Hyphomicrobiales</taxon>
        <taxon>Bartonellaceae</taxon>
        <taxon>Bartonella</taxon>
    </lineage>
</organism>
<dbReference type="AlphaFoldDB" id="A0A840NXL3"/>
<proteinExistence type="predicted"/>
<keyword evidence="2" id="KW-1185">Reference proteome</keyword>
<name>A0A840NXL3_9HYPH</name>
<evidence type="ECO:0000313" key="1">
    <source>
        <dbReference type="EMBL" id="MBB5074062.1"/>
    </source>
</evidence>
<dbReference type="EMBL" id="JACHIM010000005">
    <property type="protein sequence ID" value="MBB5074062.1"/>
    <property type="molecule type" value="Genomic_DNA"/>
</dbReference>
<gene>
    <name evidence="1" type="ORF">HNQ69_001196</name>
</gene>
<accession>A0A840NXL3</accession>
<sequence>MKQTLRLLSDLTLLGIVGHNLGTRPKFLYKGCRENSGADFTEIEKALFKM</sequence>
<dbReference type="Proteomes" id="UP000561417">
    <property type="component" value="Unassembled WGS sequence"/>
</dbReference>
<protein>
    <submittedName>
        <fullName evidence="1">Uncharacterized protein</fullName>
    </submittedName>
</protein>
<evidence type="ECO:0000313" key="2">
    <source>
        <dbReference type="Proteomes" id="UP000561417"/>
    </source>
</evidence>
<reference evidence="1 2" key="1">
    <citation type="submission" date="2020-08" db="EMBL/GenBank/DDBJ databases">
        <title>Genomic Encyclopedia of Type Strains, Phase IV (KMG-IV): sequencing the most valuable type-strain genomes for metagenomic binning, comparative biology and taxonomic classification.</title>
        <authorList>
            <person name="Goeker M."/>
        </authorList>
    </citation>
    <scope>NUCLEOTIDE SEQUENCE [LARGE SCALE GENOMIC DNA]</scope>
    <source>
        <strain evidence="1 2">DSM 28538</strain>
    </source>
</reference>
<comment type="caution">
    <text evidence="1">The sequence shown here is derived from an EMBL/GenBank/DDBJ whole genome shotgun (WGS) entry which is preliminary data.</text>
</comment>